<dbReference type="PROSITE" id="PS50943">
    <property type="entry name" value="HTH_CROC1"/>
    <property type="match status" value="1"/>
</dbReference>
<name>A0ABV9THK0_9MICC</name>
<evidence type="ECO:0000313" key="3">
    <source>
        <dbReference type="Proteomes" id="UP001595797"/>
    </source>
</evidence>
<dbReference type="SUPFAM" id="SSF47413">
    <property type="entry name" value="lambda repressor-like DNA-binding domains"/>
    <property type="match status" value="1"/>
</dbReference>
<protein>
    <submittedName>
        <fullName evidence="2">Helix-turn-helix domain-containing protein</fullName>
    </submittedName>
</protein>
<sequence length="158" mass="17226">METEGNTGQEARLAFGAALREHRTRAGLTQDALASLATRRGAPVTQTMVAKVERGARPTPVEEVLAFARALGVPASALLGEDRGDVEDAQLRTLRAAVAEVERQHERLLTAARGVQRARAALEAVPREVLDRLDPLDRALMDEAFWTPVQVLQRQGEE</sequence>
<gene>
    <name evidence="2" type="ORF">ACFPCS_07720</name>
</gene>
<proteinExistence type="predicted"/>
<reference evidence="3" key="1">
    <citation type="journal article" date="2019" name="Int. J. Syst. Evol. Microbiol.">
        <title>The Global Catalogue of Microorganisms (GCM) 10K type strain sequencing project: providing services to taxonomists for standard genome sequencing and annotation.</title>
        <authorList>
            <consortium name="The Broad Institute Genomics Platform"/>
            <consortium name="The Broad Institute Genome Sequencing Center for Infectious Disease"/>
            <person name="Wu L."/>
            <person name="Ma J."/>
        </authorList>
    </citation>
    <scope>NUCLEOTIDE SEQUENCE [LARGE SCALE GENOMIC DNA]</scope>
    <source>
        <strain evidence="3">CGMCC 4.6946</strain>
    </source>
</reference>
<dbReference type="CDD" id="cd00093">
    <property type="entry name" value="HTH_XRE"/>
    <property type="match status" value="1"/>
</dbReference>
<dbReference type="Proteomes" id="UP001595797">
    <property type="component" value="Unassembled WGS sequence"/>
</dbReference>
<dbReference type="EMBL" id="JBHSIW010000007">
    <property type="protein sequence ID" value="MFC4903453.1"/>
    <property type="molecule type" value="Genomic_DNA"/>
</dbReference>
<evidence type="ECO:0000259" key="1">
    <source>
        <dbReference type="PROSITE" id="PS50943"/>
    </source>
</evidence>
<evidence type="ECO:0000313" key="2">
    <source>
        <dbReference type="EMBL" id="MFC4903453.1"/>
    </source>
</evidence>
<organism evidence="2 3">
    <name type="scientific">Kocuria oceani</name>
    <dbReference type="NCBI Taxonomy" id="988827"/>
    <lineage>
        <taxon>Bacteria</taxon>
        <taxon>Bacillati</taxon>
        <taxon>Actinomycetota</taxon>
        <taxon>Actinomycetes</taxon>
        <taxon>Micrococcales</taxon>
        <taxon>Micrococcaceae</taxon>
        <taxon>Kocuria</taxon>
    </lineage>
</organism>
<dbReference type="InterPro" id="IPR010982">
    <property type="entry name" value="Lambda_DNA-bd_dom_sf"/>
</dbReference>
<comment type="caution">
    <text evidence="2">The sequence shown here is derived from an EMBL/GenBank/DDBJ whole genome shotgun (WGS) entry which is preliminary data.</text>
</comment>
<dbReference type="SMART" id="SM00530">
    <property type="entry name" value="HTH_XRE"/>
    <property type="match status" value="1"/>
</dbReference>
<dbReference type="InterPro" id="IPR001387">
    <property type="entry name" value="Cro/C1-type_HTH"/>
</dbReference>
<feature type="domain" description="HTH cro/C1-type" evidence="1">
    <location>
        <begin position="19"/>
        <end position="78"/>
    </location>
</feature>
<dbReference type="Pfam" id="PF13560">
    <property type="entry name" value="HTH_31"/>
    <property type="match status" value="1"/>
</dbReference>
<keyword evidence="3" id="KW-1185">Reference proteome</keyword>
<accession>A0ABV9THK0</accession>
<dbReference type="Gene3D" id="1.10.260.40">
    <property type="entry name" value="lambda repressor-like DNA-binding domains"/>
    <property type="match status" value="1"/>
</dbReference>
<dbReference type="RefSeq" id="WP_277550761.1">
    <property type="nucleotide sequence ID" value="NZ_JARAMH010000004.1"/>
</dbReference>